<dbReference type="AlphaFoldDB" id="A0A523BHZ9"/>
<keyword evidence="1" id="KW-0175">Coiled coil</keyword>
<evidence type="ECO:0000313" key="3">
    <source>
        <dbReference type="EMBL" id="TDA40557.1"/>
    </source>
</evidence>
<dbReference type="Proteomes" id="UP000317265">
    <property type="component" value="Unassembled WGS sequence"/>
</dbReference>
<gene>
    <name evidence="3" type="ORF">DSO09_00345</name>
    <name evidence="2" type="ORF">EF809_04035</name>
</gene>
<evidence type="ECO:0000313" key="4">
    <source>
        <dbReference type="Proteomes" id="UP000316080"/>
    </source>
</evidence>
<name>A0A523BHZ9_9CREN</name>
<evidence type="ECO:0000256" key="1">
    <source>
        <dbReference type="SAM" id="Coils"/>
    </source>
</evidence>
<protein>
    <submittedName>
        <fullName evidence="3">Uncharacterized protein</fullName>
    </submittedName>
</protein>
<dbReference type="Proteomes" id="UP000316080">
    <property type="component" value="Unassembled WGS sequence"/>
</dbReference>
<dbReference type="EMBL" id="RXIH01000032">
    <property type="protein sequence ID" value="RZN56015.1"/>
    <property type="molecule type" value="Genomic_DNA"/>
</dbReference>
<organism evidence="3 5">
    <name type="scientific">Thermoproteota archaeon</name>
    <dbReference type="NCBI Taxonomy" id="2056631"/>
    <lineage>
        <taxon>Archaea</taxon>
        <taxon>Thermoproteota</taxon>
    </lineage>
</organism>
<accession>A0A523BHZ9</accession>
<feature type="coiled-coil region" evidence="1">
    <location>
        <begin position="15"/>
        <end position="42"/>
    </location>
</feature>
<evidence type="ECO:0000313" key="5">
    <source>
        <dbReference type="Proteomes" id="UP000317265"/>
    </source>
</evidence>
<proteinExistence type="predicted"/>
<comment type="caution">
    <text evidence="3">The sequence shown here is derived from an EMBL/GenBank/DDBJ whole genome shotgun (WGS) entry which is preliminary data.</text>
</comment>
<evidence type="ECO:0000313" key="2">
    <source>
        <dbReference type="EMBL" id="RZN56015.1"/>
    </source>
</evidence>
<reference evidence="2 4" key="2">
    <citation type="journal article" date="2019" name="Nat. Microbiol.">
        <title>Wide diversity of methane and short-chain alkane metabolisms in uncultured archaea.</title>
        <authorList>
            <person name="Borrel G."/>
            <person name="Adam P.S."/>
            <person name="McKay L.J."/>
            <person name="Chen L.X."/>
            <person name="Sierra-Garcia I.N."/>
            <person name="Sieber C.M."/>
            <person name="Letourneur Q."/>
            <person name="Ghozlane A."/>
            <person name="Andersen G.L."/>
            <person name="Li W.J."/>
            <person name="Hallam S.J."/>
            <person name="Muyzer G."/>
            <person name="de Oliveira V.M."/>
            <person name="Inskeep W.P."/>
            <person name="Banfield J.F."/>
            <person name="Gribaldo S."/>
        </authorList>
    </citation>
    <scope>NUCLEOTIDE SEQUENCE [LARGE SCALE GENOMIC DNA]</scope>
    <source>
        <strain evidence="2">Verst-YHS</strain>
    </source>
</reference>
<dbReference type="EMBL" id="QNVI01000002">
    <property type="protein sequence ID" value="TDA40557.1"/>
    <property type="molecule type" value="Genomic_DNA"/>
</dbReference>
<sequence length="177" mass="20106">MIEKIIEFISKIKGIEDVILLKEEQKNEIMKIEEKAEKSMLMGLMPGINQGVREAISRKFTIAAITNNDFEWPEKGTVKFVFEGKIIGEDVRGKELEKLKKEGKKIIGDVFVLYDEKNLRKAKLIVSPLEVPWIKEIPYAKNVVIGSPSPPTDLYIKKIMNKDGEGKGTILIGFEKE</sequence>
<reference evidence="3 5" key="1">
    <citation type="journal article" date="2019" name="Nat. Microbiol.">
        <title>Expanding anaerobic alkane metabolism in the domain of Archaea.</title>
        <authorList>
            <person name="Wang Y."/>
            <person name="Wegener G."/>
            <person name="Hou J."/>
            <person name="Wang F."/>
            <person name="Xiao X."/>
        </authorList>
    </citation>
    <scope>NUCLEOTIDE SEQUENCE [LARGE SCALE GENOMIC DNA]</scope>
    <source>
        <strain evidence="3">WYZ-LMO11</strain>
    </source>
</reference>